<dbReference type="EMBL" id="JAERTX010000003">
    <property type="protein sequence ID" value="MBM9458882.1"/>
    <property type="molecule type" value="Genomic_DNA"/>
</dbReference>
<feature type="transmembrane region" description="Helical" evidence="2">
    <location>
        <begin position="47"/>
        <end position="67"/>
    </location>
</feature>
<accession>A0A938XYM5</accession>
<reference evidence="3" key="1">
    <citation type="submission" date="2021-01" db="EMBL/GenBank/DDBJ databases">
        <title>Novel species in genus Nocardioides.</title>
        <authorList>
            <person name="Zhang G."/>
        </authorList>
    </citation>
    <scope>NUCLEOTIDE SEQUENCE</scope>
    <source>
        <strain evidence="3">Zg-536</strain>
    </source>
</reference>
<dbReference type="RefSeq" id="WP_205290194.1">
    <property type="nucleotide sequence ID" value="NZ_CP074406.1"/>
</dbReference>
<dbReference type="AlphaFoldDB" id="A0A938XYM5"/>
<name>A0A938XYM5_9ACTN</name>
<evidence type="ECO:0000256" key="1">
    <source>
        <dbReference type="SAM" id="MobiDB-lite"/>
    </source>
</evidence>
<comment type="caution">
    <text evidence="3">The sequence shown here is derived from an EMBL/GenBank/DDBJ whole genome shotgun (WGS) entry which is preliminary data.</text>
</comment>
<dbReference type="Proteomes" id="UP000663791">
    <property type="component" value="Unassembled WGS sequence"/>
</dbReference>
<keyword evidence="2" id="KW-1133">Transmembrane helix</keyword>
<organism evidence="3 4">
    <name type="scientific">Nocardioides faecalis</name>
    <dbReference type="NCBI Taxonomy" id="2803858"/>
    <lineage>
        <taxon>Bacteria</taxon>
        <taxon>Bacillati</taxon>
        <taxon>Actinomycetota</taxon>
        <taxon>Actinomycetes</taxon>
        <taxon>Propionibacteriales</taxon>
        <taxon>Nocardioidaceae</taxon>
        <taxon>Nocardioides</taxon>
    </lineage>
</organism>
<proteinExistence type="predicted"/>
<evidence type="ECO:0000313" key="4">
    <source>
        <dbReference type="Proteomes" id="UP000663791"/>
    </source>
</evidence>
<feature type="transmembrane region" description="Helical" evidence="2">
    <location>
        <begin position="106"/>
        <end position="124"/>
    </location>
</feature>
<feature type="transmembrane region" description="Helical" evidence="2">
    <location>
        <begin position="79"/>
        <end position="99"/>
    </location>
</feature>
<evidence type="ECO:0000256" key="2">
    <source>
        <dbReference type="SAM" id="Phobius"/>
    </source>
</evidence>
<gene>
    <name evidence="3" type="ORF">JK386_03135</name>
</gene>
<keyword evidence="4" id="KW-1185">Reference proteome</keyword>
<keyword evidence="2" id="KW-0472">Membrane</keyword>
<keyword evidence="2" id="KW-0812">Transmembrane</keyword>
<sequence>MQQESKRGGAGTDVAARRRRHLMDPNAPRKAPDPEDLIRLQTVQRRVISVLVFTTVLHLAVGFVVAADHVSADRPDARIALNVIGTIFMIGGIASTLLINGRSWRTPWLLLGLLPGIVGIWWTVL</sequence>
<feature type="region of interest" description="Disordered" evidence="1">
    <location>
        <begin position="1"/>
        <end position="34"/>
    </location>
</feature>
<protein>
    <submittedName>
        <fullName evidence="3">Uncharacterized protein</fullName>
    </submittedName>
</protein>
<evidence type="ECO:0000313" key="3">
    <source>
        <dbReference type="EMBL" id="MBM9458882.1"/>
    </source>
</evidence>